<dbReference type="AlphaFoldDB" id="W9NH93"/>
<evidence type="ECO:0000256" key="1">
    <source>
        <dbReference type="ARBA" id="ARBA00004123"/>
    </source>
</evidence>
<dbReference type="PANTHER" id="PTHR40626">
    <property type="entry name" value="MIP31509P"/>
    <property type="match status" value="1"/>
</dbReference>
<protein>
    <recommendedName>
        <fullName evidence="8">Xylanolytic transcriptional activator regulatory domain-containing protein</fullName>
    </recommendedName>
</protein>
<feature type="domain" description="Xylanolytic transcriptional activator regulatory" evidence="8">
    <location>
        <begin position="244"/>
        <end position="443"/>
    </location>
</feature>
<feature type="compositionally biased region" description="Polar residues" evidence="7">
    <location>
        <begin position="86"/>
        <end position="102"/>
    </location>
</feature>
<proteinExistence type="predicted"/>
<keyword evidence="6" id="KW-0539">Nucleus</keyword>
<reference evidence="9" key="2">
    <citation type="submission" date="2012-05" db="EMBL/GenBank/DDBJ databases">
        <title>Annotation of the Genome Sequence of Fusarium oxysporum HDV247.</title>
        <authorList>
            <consortium name="The Broad Institute Genomics Platform"/>
            <person name="Ma L.-J."/>
            <person name="Corby-Kistler H."/>
            <person name="Broz K."/>
            <person name="Gale L.R."/>
            <person name="Jonkers W."/>
            <person name="O'Donnell K."/>
            <person name="Ploetz R."/>
            <person name="Steinberg C."/>
            <person name="Schwartz D.C."/>
            <person name="VanEtten H."/>
            <person name="Zhou S."/>
            <person name="Young S.K."/>
            <person name="Zeng Q."/>
            <person name="Gargeya S."/>
            <person name="Fitzgerald M."/>
            <person name="Abouelleil A."/>
            <person name="Alvarado L."/>
            <person name="Chapman S.B."/>
            <person name="Gainer-Dewar J."/>
            <person name="Goldberg J."/>
            <person name="Griggs A."/>
            <person name="Gujja S."/>
            <person name="Hansen M."/>
            <person name="Howarth C."/>
            <person name="Imamovic A."/>
            <person name="Ireland A."/>
            <person name="Larimer J."/>
            <person name="McCowan C."/>
            <person name="Murphy C."/>
            <person name="Pearson M."/>
            <person name="Poon T.W."/>
            <person name="Priest M."/>
            <person name="Roberts A."/>
            <person name="Saif S."/>
            <person name="Shea T."/>
            <person name="Sykes S."/>
            <person name="Wortman J."/>
            <person name="Nusbaum C."/>
            <person name="Birren B."/>
        </authorList>
    </citation>
    <scope>NUCLEOTIDE SEQUENCE</scope>
    <source>
        <strain evidence="9">HDV247</strain>
    </source>
</reference>
<evidence type="ECO:0000256" key="4">
    <source>
        <dbReference type="ARBA" id="ARBA00022771"/>
    </source>
</evidence>
<evidence type="ECO:0000256" key="7">
    <source>
        <dbReference type="SAM" id="MobiDB-lite"/>
    </source>
</evidence>
<feature type="region of interest" description="Disordered" evidence="7">
    <location>
        <begin position="83"/>
        <end position="104"/>
    </location>
</feature>
<reference evidence="9" key="1">
    <citation type="submission" date="2011-10" db="EMBL/GenBank/DDBJ databases">
        <title>The Genome Sequence of Fusarium oxysporum HDV247.</title>
        <authorList>
            <consortium name="The Broad Institute Genome Sequencing Platform"/>
            <person name="Ma L.-J."/>
            <person name="Gale L.R."/>
            <person name="Schwartz D.C."/>
            <person name="Zhou S."/>
            <person name="Corby-Kistler H."/>
            <person name="Young S.K."/>
            <person name="Zeng Q."/>
            <person name="Gargeya S."/>
            <person name="Fitzgerald M."/>
            <person name="Haas B."/>
            <person name="Abouelleil A."/>
            <person name="Alvarado L."/>
            <person name="Arachchi H.M."/>
            <person name="Berlin A."/>
            <person name="Brown A."/>
            <person name="Chapman S.B."/>
            <person name="Chen Z."/>
            <person name="Dunbar C."/>
            <person name="Freedman E."/>
            <person name="Gearin G."/>
            <person name="Goldberg J."/>
            <person name="Griggs A."/>
            <person name="Gujja S."/>
            <person name="Heiman D."/>
            <person name="Howarth C."/>
            <person name="Larson L."/>
            <person name="Lui A."/>
            <person name="MacDonald P.J.P."/>
            <person name="Montmayeur A."/>
            <person name="Murphy C."/>
            <person name="Neiman D."/>
            <person name="Pearson M."/>
            <person name="Priest M."/>
            <person name="Roberts A."/>
            <person name="Saif S."/>
            <person name="Shea T."/>
            <person name="Shenoy N."/>
            <person name="Sisk P."/>
            <person name="Stolte C."/>
            <person name="Sykes S."/>
            <person name="Wortman J."/>
            <person name="Nusbaum C."/>
            <person name="Birren B."/>
        </authorList>
    </citation>
    <scope>NUCLEOTIDE SEQUENCE [LARGE SCALE GENOMIC DNA]</scope>
    <source>
        <strain evidence="9">HDV247</strain>
    </source>
</reference>
<dbReference type="InterPro" id="IPR007219">
    <property type="entry name" value="XnlR_reg_dom"/>
</dbReference>
<sequence length="684" mass="75665">MLSAAPAHPLILEHDYLLLDLPEIHLCGMSEQTPALDVDSPQLQGLKASACTNSYSPPEGQRHAMNADYANLESRIIHGSGLINPRRSQCSPSTSGSLTSDTEPLAQDSAAFSAEPYDNRLDTSWTELPGSTYTQLHGSRGTDNLCLSNEQFFSVALSATDNATGDAFIATLGAIKRQMEVHKAIHSRWYTRPIPEPGIPQPLVSFMNQAEVDEEYRVGLSTRLAPNPQDIALPSAEFLNLCVKLYFSKFQPLFPIIHSASFRPTSDRALDLLSICSIGALFVGSDGAARCAKAIFTKLNKAILASWERYIHKGGCEALAVAQAATIGQTYGILSGQPNDLLLTESFHGTIIAWARQAGLFRVRTALESTDTIDVTDIEGSWRRWAQREETLRLILALQIHDSEFTKIFHHEGLLGHDQNRLPTCCSAELFSATTASKWHATVTSMTQTACHGENPVPVFSPSQAVCKSPFYAYAQLAGHYAHLSEARCRGSLEDHATTIRQRLTLWYEEIVGSVVDTNHDPFSLMGLWHQAFMALYVDFDFLERIVGRDGTPPTALEDDEVSRWVRSNDGIRCAVHAALIIKRHIMQAITDESAIHVPLSLFYAGIVVYCYIKFGGLAIQRNVEIMELKRSEASSTDIMEQMGPSTLYSVTDILRRHGHWDLSRRLASILSFLIEEVTNAEMQ</sequence>
<keyword evidence="3" id="KW-0677">Repeat</keyword>
<dbReference type="Pfam" id="PF04082">
    <property type="entry name" value="Fungal_trans"/>
    <property type="match status" value="1"/>
</dbReference>
<dbReference type="InterPro" id="IPR051059">
    <property type="entry name" value="VerF-like"/>
</dbReference>
<dbReference type="GO" id="GO:0008270">
    <property type="term" value="F:zinc ion binding"/>
    <property type="evidence" value="ECO:0007669"/>
    <property type="project" value="UniProtKB-KW"/>
</dbReference>
<comment type="subcellular location">
    <subcellularLocation>
        <location evidence="1">Nucleus</location>
    </subcellularLocation>
</comment>
<organism evidence="9">
    <name type="scientific">Fusarium oxysporum f. sp. pisi HDV247</name>
    <dbReference type="NCBI Taxonomy" id="1080344"/>
    <lineage>
        <taxon>Eukaryota</taxon>
        <taxon>Fungi</taxon>
        <taxon>Dikarya</taxon>
        <taxon>Ascomycota</taxon>
        <taxon>Pezizomycotina</taxon>
        <taxon>Sordariomycetes</taxon>
        <taxon>Hypocreomycetidae</taxon>
        <taxon>Hypocreales</taxon>
        <taxon>Nectriaceae</taxon>
        <taxon>Fusarium</taxon>
        <taxon>Fusarium oxysporum species complex</taxon>
    </lineage>
</organism>
<dbReference type="PANTHER" id="PTHR40626:SF7">
    <property type="entry name" value="TRANSCRIPTION FACTOR, PUTATIVE (AFU_ORTHOLOGUE AFUA_1G04110)-RELATED"/>
    <property type="match status" value="1"/>
</dbReference>
<evidence type="ECO:0000256" key="2">
    <source>
        <dbReference type="ARBA" id="ARBA00022723"/>
    </source>
</evidence>
<keyword evidence="4" id="KW-0863">Zinc-finger</keyword>
<dbReference type="GO" id="GO:0000978">
    <property type="term" value="F:RNA polymerase II cis-regulatory region sequence-specific DNA binding"/>
    <property type="evidence" value="ECO:0007669"/>
    <property type="project" value="InterPro"/>
</dbReference>
<dbReference type="CDD" id="cd12148">
    <property type="entry name" value="fungal_TF_MHR"/>
    <property type="match status" value="1"/>
</dbReference>
<dbReference type="GO" id="GO:0000785">
    <property type="term" value="C:chromatin"/>
    <property type="evidence" value="ECO:0007669"/>
    <property type="project" value="TreeGrafter"/>
</dbReference>
<dbReference type="GO" id="GO:0006351">
    <property type="term" value="P:DNA-templated transcription"/>
    <property type="evidence" value="ECO:0007669"/>
    <property type="project" value="InterPro"/>
</dbReference>
<evidence type="ECO:0000313" key="9">
    <source>
        <dbReference type="EMBL" id="EXA30106.1"/>
    </source>
</evidence>
<dbReference type="GO" id="GO:0005634">
    <property type="term" value="C:nucleus"/>
    <property type="evidence" value="ECO:0007669"/>
    <property type="project" value="UniProtKB-SubCell"/>
</dbReference>
<gene>
    <name evidence="9" type="ORF">FOVG_18486</name>
</gene>
<dbReference type="GO" id="GO:0000981">
    <property type="term" value="F:DNA-binding transcription factor activity, RNA polymerase II-specific"/>
    <property type="evidence" value="ECO:0007669"/>
    <property type="project" value="InterPro"/>
</dbReference>
<dbReference type="OrthoDB" id="10018191at2759"/>
<evidence type="ECO:0000256" key="5">
    <source>
        <dbReference type="ARBA" id="ARBA00022833"/>
    </source>
</evidence>
<evidence type="ECO:0000259" key="8">
    <source>
        <dbReference type="Pfam" id="PF04082"/>
    </source>
</evidence>
<dbReference type="HOGENOM" id="CLU_009001_1_1_1"/>
<name>W9NH93_FUSOX</name>
<evidence type="ECO:0000256" key="3">
    <source>
        <dbReference type="ARBA" id="ARBA00022737"/>
    </source>
</evidence>
<keyword evidence="5" id="KW-0862">Zinc</keyword>
<accession>W9NH93</accession>
<keyword evidence="2" id="KW-0479">Metal-binding</keyword>
<dbReference type="EMBL" id="JH651069">
    <property type="protein sequence ID" value="EXA30106.1"/>
    <property type="molecule type" value="Genomic_DNA"/>
</dbReference>
<evidence type="ECO:0000256" key="6">
    <source>
        <dbReference type="ARBA" id="ARBA00023242"/>
    </source>
</evidence>
<dbReference type="Proteomes" id="UP000030751">
    <property type="component" value="Unassembled WGS sequence"/>
</dbReference>